<dbReference type="GO" id="GO:0006508">
    <property type="term" value="P:proteolysis"/>
    <property type="evidence" value="ECO:0007669"/>
    <property type="project" value="UniProtKB-KW"/>
</dbReference>
<evidence type="ECO:0000313" key="14">
    <source>
        <dbReference type="EMBL" id="MCM3715105.1"/>
    </source>
</evidence>
<feature type="transmembrane region" description="Helical" evidence="12">
    <location>
        <begin position="12"/>
        <end position="27"/>
    </location>
</feature>
<comment type="caution">
    <text evidence="14">The sequence shown here is derived from an EMBL/GenBank/DDBJ whole genome shotgun (WGS) entry which is preliminary data.</text>
</comment>
<keyword evidence="7" id="KW-0378">Hydrolase</keyword>
<keyword evidence="6" id="KW-0479">Metal-binding</keyword>
<dbReference type="Proteomes" id="UP001139179">
    <property type="component" value="Unassembled WGS sequence"/>
</dbReference>
<dbReference type="CDD" id="cd06161">
    <property type="entry name" value="S2P-M50_SpoIVFB"/>
    <property type="match status" value="1"/>
</dbReference>
<dbReference type="GO" id="GO:0046872">
    <property type="term" value="F:metal ion binding"/>
    <property type="evidence" value="ECO:0007669"/>
    <property type="project" value="UniProtKB-KW"/>
</dbReference>
<dbReference type="Pfam" id="PF02163">
    <property type="entry name" value="Peptidase_M50"/>
    <property type="match status" value="1"/>
</dbReference>
<evidence type="ECO:0000256" key="5">
    <source>
        <dbReference type="ARBA" id="ARBA00022692"/>
    </source>
</evidence>
<feature type="transmembrane region" description="Helical" evidence="12">
    <location>
        <begin position="116"/>
        <end position="133"/>
    </location>
</feature>
<protein>
    <submittedName>
        <fullName evidence="14">M50 family metallopeptidase</fullName>
    </submittedName>
</protein>
<dbReference type="EMBL" id="JAMBOL010000012">
    <property type="protein sequence ID" value="MCM3715105.1"/>
    <property type="molecule type" value="Genomic_DNA"/>
</dbReference>
<feature type="transmembrane region" description="Helical" evidence="12">
    <location>
        <begin position="92"/>
        <end position="110"/>
    </location>
</feature>
<evidence type="ECO:0000256" key="1">
    <source>
        <dbReference type="ARBA" id="ARBA00001947"/>
    </source>
</evidence>
<comment type="similarity">
    <text evidence="3">Belongs to the peptidase M50B family.</text>
</comment>
<evidence type="ECO:0000256" key="11">
    <source>
        <dbReference type="ARBA" id="ARBA00023136"/>
    </source>
</evidence>
<keyword evidence="9 12" id="KW-1133">Transmembrane helix</keyword>
<keyword evidence="11 12" id="KW-0472">Membrane</keyword>
<dbReference type="AlphaFoldDB" id="A0A9X2DTC0"/>
<keyword evidence="8" id="KW-0862">Zinc</keyword>
<reference evidence="14" key="1">
    <citation type="submission" date="2022-05" db="EMBL/GenBank/DDBJ databases">
        <title>Comparative Genomics of Spacecraft Associated Microbes.</title>
        <authorList>
            <person name="Tran M.T."/>
            <person name="Wright A."/>
            <person name="Seuylemezian A."/>
            <person name="Eisen J."/>
            <person name="Coil D."/>
        </authorList>
    </citation>
    <scope>NUCLEOTIDE SEQUENCE</scope>
    <source>
        <strain evidence="14">214.1.1</strain>
    </source>
</reference>
<gene>
    <name evidence="14" type="ORF">M3202_13535</name>
</gene>
<evidence type="ECO:0000256" key="10">
    <source>
        <dbReference type="ARBA" id="ARBA00023049"/>
    </source>
</evidence>
<dbReference type="PANTHER" id="PTHR39188">
    <property type="entry name" value="MEMBRANE-ASSOCIATED ZINC METALLOPROTEASE M50B"/>
    <property type="match status" value="1"/>
</dbReference>
<evidence type="ECO:0000256" key="6">
    <source>
        <dbReference type="ARBA" id="ARBA00022723"/>
    </source>
</evidence>
<keyword evidence="10" id="KW-0482">Metalloprotease</keyword>
<keyword evidence="15" id="KW-1185">Reference proteome</keyword>
<proteinExistence type="inferred from homology"/>
<evidence type="ECO:0000256" key="3">
    <source>
        <dbReference type="ARBA" id="ARBA00007931"/>
    </source>
</evidence>
<evidence type="ECO:0000256" key="8">
    <source>
        <dbReference type="ARBA" id="ARBA00022833"/>
    </source>
</evidence>
<evidence type="ECO:0000256" key="7">
    <source>
        <dbReference type="ARBA" id="ARBA00022801"/>
    </source>
</evidence>
<dbReference type="GO" id="GO:0008237">
    <property type="term" value="F:metallopeptidase activity"/>
    <property type="evidence" value="ECO:0007669"/>
    <property type="project" value="UniProtKB-KW"/>
</dbReference>
<feature type="transmembrane region" description="Helical" evidence="12">
    <location>
        <begin position="179"/>
        <end position="196"/>
    </location>
</feature>
<evidence type="ECO:0000256" key="12">
    <source>
        <dbReference type="SAM" id="Phobius"/>
    </source>
</evidence>
<organism evidence="14 15">
    <name type="scientific">Halalkalibacter oceani</name>
    <dbReference type="NCBI Taxonomy" id="1653776"/>
    <lineage>
        <taxon>Bacteria</taxon>
        <taxon>Bacillati</taxon>
        <taxon>Bacillota</taxon>
        <taxon>Bacilli</taxon>
        <taxon>Bacillales</taxon>
        <taxon>Bacillaceae</taxon>
        <taxon>Halalkalibacter</taxon>
    </lineage>
</organism>
<evidence type="ECO:0000259" key="13">
    <source>
        <dbReference type="Pfam" id="PF02163"/>
    </source>
</evidence>
<dbReference type="InterPro" id="IPR008915">
    <property type="entry name" value="Peptidase_M50"/>
</dbReference>
<accession>A0A9X2DTC0</accession>
<name>A0A9X2DTC0_9BACI</name>
<feature type="domain" description="Peptidase M50" evidence="13">
    <location>
        <begin position="30"/>
        <end position="102"/>
    </location>
</feature>
<evidence type="ECO:0000256" key="9">
    <source>
        <dbReference type="ARBA" id="ARBA00022989"/>
    </source>
</evidence>
<keyword evidence="4" id="KW-0645">Protease</keyword>
<dbReference type="GO" id="GO:0016020">
    <property type="term" value="C:membrane"/>
    <property type="evidence" value="ECO:0007669"/>
    <property type="project" value="UniProtKB-SubCell"/>
</dbReference>
<sequence>MRDLLIKVKINPLFWLVLGIGVATGYFREVLMVFLIVFIHELGHAFAAIAFKWRIYKIELLPFGGVAEVDHGGNRPIYEEAIVVIAGPLQHLWMMLASFACIGLPFWSAADHQLFVWHNLMILGFNLIPILPLDGGRLLHLWLTAVLPYQKALLRARQLSIGALVLLVLLSAVYFPFHLNLWVVISFLLLANYFEWKQRHYHFMRFLMTRSNESAARRHSVIRLKDSLAVRDAVKQLRRGYRHDFRIYRPWQASVAHVTEAELVQAFFQMKNHHAPLSSFPFAQDDRR</sequence>
<evidence type="ECO:0000256" key="2">
    <source>
        <dbReference type="ARBA" id="ARBA00004141"/>
    </source>
</evidence>
<evidence type="ECO:0000313" key="15">
    <source>
        <dbReference type="Proteomes" id="UP001139179"/>
    </source>
</evidence>
<comment type="cofactor">
    <cofactor evidence="1">
        <name>Zn(2+)</name>
        <dbReference type="ChEBI" id="CHEBI:29105"/>
    </cofactor>
</comment>
<evidence type="ECO:0000256" key="4">
    <source>
        <dbReference type="ARBA" id="ARBA00022670"/>
    </source>
</evidence>
<dbReference type="PANTHER" id="PTHR39188:SF3">
    <property type="entry name" value="STAGE IV SPORULATION PROTEIN FB"/>
    <property type="match status" value="1"/>
</dbReference>
<keyword evidence="5 12" id="KW-0812">Transmembrane</keyword>
<comment type="subcellular location">
    <subcellularLocation>
        <location evidence="2">Membrane</location>
        <topology evidence="2">Multi-pass membrane protein</topology>
    </subcellularLocation>
</comment>